<feature type="region of interest" description="Disordered" evidence="5">
    <location>
        <begin position="230"/>
        <end position="266"/>
    </location>
</feature>
<keyword evidence="1" id="KW-0805">Transcription regulation</keyword>
<evidence type="ECO:0000256" key="1">
    <source>
        <dbReference type="ARBA" id="ARBA00023015"/>
    </source>
</evidence>
<accession>A0A813W1A4</accession>
<dbReference type="Pfam" id="PF05225">
    <property type="entry name" value="HTH_psq"/>
    <property type="match status" value="1"/>
</dbReference>
<dbReference type="Gene3D" id="1.10.10.60">
    <property type="entry name" value="Homeodomain-like"/>
    <property type="match status" value="1"/>
</dbReference>
<dbReference type="PANTHER" id="PTHR21545">
    <property type="entry name" value="TRANSCRIPTION FACTOR MLR1/2"/>
    <property type="match status" value="1"/>
</dbReference>
<feature type="domain" description="HTH psq-type" evidence="6">
    <location>
        <begin position="281"/>
        <end position="318"/>
    </location>
</feature>
<evidence type="ECO:0000313" key="8">
    <source>
        <dbReference type="EMBL" id="CAF0848283.1"/>
    </source>
</evidence>
<keyword evidence="3" id="KW-0804">Transcription</keyword>
<evidence type="ECO:0000256" key="3">
    <source>
        <dbReference type="ARBA" id="ARBA00023163"/>
    </source>
</evidence>
<organism evidence="8 9">
    <name type="scientific">Adineta ricciae</name>
    <name type="common">Rotifer</name>
    <dbReference type="NCBI Taxonomy" id="249248"/>
    <lineage>
        <taxon>Eukaryota</taxon>
        <taxon>Metazoa</taxon>
        <taxon>Spiralia</taxon>
        <taxon>Gnathifera</taxon>
        <taxon>Rotifera</taxon>
        <taxon>Eurotatoria</taxon>
        <taxon>Bdelloidea</taxon>
        <taxon>Adinetida</taxon>
        <taxon>Adinetidae</taxon>
        <taxon>Adineta</taxon>
    </lineage>
</organism>
<dbReference type="PANTHER" id="PTHR21545:SF13">
    <property type="entry name" value="ECDYSONE-INDUCED PROTEIN 93F, ISOFORM C"/>
    <property type="match status" value="1"/>
</dbReference>
<dbReference type="Proteomes" id="UP000663852">
    <property type="component" value="Unassembled WGS sequence"/>
</dbReference>
<dbReference type="OrthoDB" id="10028342at2759"/>
<evidence type="ECO:0000313" key="9">
    <source>
        <dbReference type="Proteomes" id="UP000663828"/>
    </source>
</evidence>
<keyword evidence="4" id="KW-0539">Nucleus</keyword>
<keyword evidence="9" id="KW-1185">Reference proteome</keyword>
<dbReference type="EMBL" id="CAJNOR010000229">
    <property type="protein sequence ID" value="CAF0848283.1"/>
    <property type="molecule type" value="Genomic_DNA"/>
</dbReference>
<protein>
    <recommendedName>
        <fullName evidence="6">HTH psq-type domain-containing protein</fullName>
    </recommendedName>
</protein>
<dbReference type="GO" id="GO:0003677">
    <property type="term" value="F:DNA binding"/>
    <property type="evidence" value="ECO:0007669"/>
    <property type="project" value="UniProtKB-KW"/>
</dbReference>
<evidence type="ECO:0000256" key="4">
    <source>
        <dbReference type="ARBA" id="ARBA00023242"/>
    </source>
</evidence>
<comment type="caution">
    <text evidence="8">The sequence shown here is derived from an EMBL/GenBank/DDBJ whole genome shotgun (WGS) entry which is preliminary data.</text>
</comment>
<dbReference type="EMBL" id="CAJNOJ010000003">
    <property type="protein sequence ID" value="CAF0732667.1"/>
    <property type="molecule type" value="Genomic_DNA"/>
</dbReference>
<dbReference type="InterPro" id="IPR007889">
    <property type="entry name" value="HTH_Psq"/>
</dbReference>
<dbReference type="GO" id="GO:0005634">
    <property type="term" value="C:nucleus"/>
    <property type="evidence" value="ECO:0007669"/>
    <property type="project" value="TreeGrafter"/>
</dbReference>
<evidence type="ECO:0000259" key="6">
    <source>
        <dbReference type="Pfam" id="PF05225"/>
    </source>
</evidence>
<feature type="compositionally biased region" description="Low complexity" evidence="5">
    <location>
        <begin position="236"/>
        <end position="247"/>
    </location>
</feature>
<name>A0A813W1A4_ADIRI</name>
<evidence type="ECO:0000256" key="5">
    <source>
        <dbReference type="SAM" id="MobiDB-lite"/>
    </source>
</evidence>
<reference evidence="8" key="1">
    <citation type="submission" date="2021-02" db="EMBL/GenBank/DDBJ databases">
        <authorList>
            <person name="Nowell W R."/>
        </authorList>
    </citation>
    <scope>NUCLEOTIDE SEQUENCE</scope>
</reference>
<evidence type="ECO:0000313" key="7">
    <source>
        <dbReference type="EMBL" id="CAF0732667.1"/>
    </source>
</evidence>
<dbReference type="SUPFAM" id="SSF46689">
    <property type="entry name" value="Homeodomain-like"/>
    <property type="match status" value="1"/>
</dbReference>
<sequence length="333" mass="38785">MSECYSSQCQQDRKFLRKEFRKWTRNVLLQVGLETVSKYHYECDINVFYQLDEKRTPIDFDPNEICSFCVNRQMCRSDTQLAHIDEFNKKFNSPAEINPNLYSSYLFSTYYPEDLLRFNHTNSIYASLSSLNSSPGPIVEQSNSSICDRHITKLVKQMVHLRMMEELESQRNAVPNIISHRPILISSESMNVNHILKRVMKKILTPIVNKQQYTDNINIRNQEHCEYKDLHGRPLSSTSSTSSSRSSLVKTRLCKQTREPTKNTKNQVRLKRGHYRHCKSEQLRRAMSAVLHDQMSVPKAVSCFGAPHSTLEYKVKEQLVETSIMTNDTSEMI</sequence>
<dbReference type="InterPro" id="IPR009057">
    <property type="entry name" value="Homeodomain-like_sf"/>
</dbReference>
<dbReference type="AlphaFoldDB" id="A0A813W1A4"/>
<dbReference type="Proteomes" id="UP000663828">
    <property type="component" value="Unassembled WGS sequence"/>
</dbReference>
<dbReference type="GO" id="GO:0006357">
    <property type="term" value="P:regulation of transcription by RNA polymerase II"/>
    <property type="evidence" value="ECO:0007669"/>
    <property type="project" value="TreeGrafter"/>
</dbReference>
<keyword evidence="2" id="KW-0238">DNA-binding</keyword>
<evidence type="ECO:0000256" key="2">
    <source>
        <dbReference type="ARBA" id="ARBA00023125"/>
    </source>
</evidence>
<proteinExistence type="predicted"/>
<gene>
    <name evidence="7" type="ORF">EDS130_LOCUS1206</name>
    <name evidence="8" type="ORF">XAT740_LOCUS5342</name>
</gene>